<organism evidence="7 9">
    <name type="scientific">Rotaria magnacalcarata</name>
    <dbReference type="NCBI Taxonomy" id="392030"/>
    <lineage>
        <taxon>Eukaryota</taxon>
        <taxon>Metazoa</taxon>
        <taxon>Spiralia</taxon>
        <taxon>Gnathifera</taxon>
        <taxon>Rotifera</taxon>
        <taxon>Eurotatoria</taxon>
        <taxon>Bdelloidea</taxon>
        <taxon>Philodinida</taxon>
        <taxon>Philodinidae</taxon>
        <taxon>Rotaria</taxon>
    </lineage>
</organism>
<reference evidence="7" key="1">
    <citation type="submission" date="2021-02" db="EMBL/GenBank/DDBJ databases">
        <authorList>
            <person name="Nowell W R."/>
        </authorList>
    </citation>
    <scope>NUCLEOTIDE SEQUENCE</scope>
</reference>
<comment type="catalytic activity">
    <reaction evidence="1">
        <text>Thiol-dependent hydrolysis of ester, thioester, amide, peptide and isopeptide bonds formed by the C-terminal Gly of ubiquitin (a 76-residue protein attached to proteins as an intracellular targeting signal).</text>
        <dbReference type="EC" id="3.4.19.12"/>
    </reaction>
</comment>
<keyword evidence="4" id="KW-0833">Ubl conjugation pathway</keyword>
<evidence type="ECO:0000256" key="1">
    <source>
        <dbReference type="ARBA" id="ARBA00000707"/>
    </source>
</evidence>
<dbReference type="EMBL" id="CAJOBI010073525">
    <property type="protein sequence ID" value="CAF4468788.1"/>
    <property type="molecule type" value="Genomic_DNA"/>
</dbReference>
<keyword evidence="3" id="KW-0645">Protease</keyword>
<protein>
    <recommendedName>
        <fullName evidence="2">ubiquitinyl hydrolase 1</fullName>
        <ecNumber evidence="2">3.4.19.12</ecNumber>
    </recommendedName>
</protein>
<accession>A0A816Q5J1</accession>
<evidence type="ECO:0000256" key="4">
    <source>
        <dbReference type="ARBA" id="ARBA00022786"/>
    </source>
</evidence>
<comment type="caution">
    <text evidence="7">The sequence shown here is derived from an EMBL/GenBank/DDBJ whole genome shotgun (WGS) entry which is preliminary data.</text>
</comment>
<proteinExistence type="predicted"/>
<name>A0A816Q5J1_9BILA</name>
<evidence type="ECO:0000256" key="5">
    <source>
        <dbReference type="ARBA" id="ARBA00022801"/>
    </source>
</evidence>
<dbReference type="Proteomes" id="UP000676336">
    <property type="component" value="Unassembled WGS sequence"/>
</dbReference>
<dbReference type="Proteomes" id="UP000663824">
    <property type="component" value="Unassembled WGS sequence"/>
</dbReference>
<dbReference type="Gene3D" id="3.90.70.40">
    <property type="match status" value="1"/>
</dbReference>
<gene>
    <name evidence="7" type="ORF">MBJ925_LOCUS14247</name>
    <name evidence="8" type="ORF">SMN809_LOCUS33488</name>
</gene>
<dbReference type="InterPro" id="IPR006155">
    <property type="entry name" value="Josephin"/>
</dbReference>
<dbReference type="GO" id="GO:0006508">
    <property type="term" value="P:proteolysis"/>
    <property type="evidence" value="ECO:0007669"/>
    <property type="project" value="UniProtKB-KW"/>
</dbReference>
<evidence type="ECO:0000313" key="8">
    <source>
        <dbReference type="EMBL" id="CAF4468788.1"/>
    </source>
</evidence>
<keyword evidence="5" id="KW-0378">Hydrolase</keyword>
<sequence>MSNRCVFPNLDRAITTTLPKYIELIVDLTGVNWKPDMFYTILRRTRKLNDIIILAYDRKSFKVSKPALKEMNRLQKIELEYLIQIRYIDWCLPQLVNIDKLLPAPSNQTETFTVDGDDAKRLKSKKSNLCTTLSLKTPESIIICENQEENFCGRHALRALSQNLHLFTDDYLINNAQNIAATAQICRNGEFIRITDYYYENSGEYDIQILGVALRDTFNIELIQILKLENNSCPMRTLILSNTQYIQAFLIQQRYHYYCIRQFRLTKDYSF</sequence>
<dbReference type="GO" id="GO:0004843">
    <property type="term" value="F:cysteine-type deubiquitinase activity"/>
    <property type="evidence" value="ECO:0007669"/>
    <property type="project" value="UniProtKB-EC"/>
</dbReference>
<dbReference type="EMBL" id="CAJNRE010006646">
    <property type="protein sequence ID" value="CAF2057424.1"/>
    <property type="molecule type" value="Genomic_DNA"/>
</dbReference>
<evidence type="ECO:0000256" key="3">
    <source>
        <dbReference type="ARBA" id="ARBA00022670"/>
    </source>
</evidence>
<evidence type="ECO:0000313" key="7">
    <source>
        <dbReference type="EMBL" id="CAF2057424.1"/>
    </source>
</evidence>
<dbReference type="Pfam" id="PF02099">
    <property type="entry name" value="Josephin"/>
    <property type="match status" value="1"/>
</dbReference>
<dbReference type="GO" id="GO:0016579">
    <property type="term" value="P:protein deubiquitination"/>
    <property type="evidence" value="ECO:0007669"/>
    <property type="project" value="InterPro"/>
</dbReference>
<evidence type="ECO:0000313" key="9">
    <source>
        <dbReference type="Proteomes" id="UP000663824"/>
    </source>
</evidence>
<evidence type="ECO:0000259" key="6">
    <source>
        <dbReference type="Pfam" id="PF02099"/>
    </source>
</evidence>
<dbReference type="AlphaFoldDB" id="A0A816Q5J1"/>
<dbReference type="EC" id="3.4.19.12" evidence="2"/>
<feature type="domain" description="Josephin" evidence="6">
    <location>
        <begin position="147"/>
        <end position="264"/>
    </location>
</feature>
<evidence type="ECO:0000256" key="2">
    <source>
        <dbReference type="ARBA" id="ARBA00012759"/>
    </source>
</evidence>